<name>A0A386WUM6_9ACTN</name>
<protein>
    <submittedName>
        <fullName evidence="2">Uncharacterized protein</fullName>
    </submittedName>
</protein>
<dbReference type="KEGG" id="mtua:CSH63_33005"/>
<dbReference type="Proteomes" id="UP000267804">
    <property type="component" value="Chromosome"/>
</dbReference>
<reference evidence="2 3" key="1">
    <citation type="submission" date="2017-10" db="EMBL/GenBank/DDBJ databases">
        <title>Integration of genomic and chemical information greatly accelerates assignment of the full stereostructure of myelolactone, a potent inhibitor of myeloma from a marine-derived Micromonospora.</title>
        <authorList>
            <person name="Kim M.C."/>
            <person name="Machado H."/>
            <person name="Jensen P.R."/>
            <person name="Fenical W."/>
        </authorList>
    </citation>
    <scope>NUCLEOTIDE SEQUENCE [LARGE SCALE GENOMIC DNA]</scope>
    <source>
        <strain evidence="2 3">CNY-010</strain>
    </source>
</reference>
<evidence type="ECO:0000313" key="3">
    <source>
        <dbReference type="Proteomes" id="UP000267804"/>
    </source>
</evidence>
<feature type="region of interest" description="Disordered" evidence="1">
    <location>
        <begin position="42"/>
        <end position="83"/>
    </location>
</feature>
<gene>
    <name evidence="2" type="ORF">CSH63_33005</name>
</gene>
<evidence type="ECO:0000313" key="2">
    <source>
        <dbReference type="EMBL" id="AYF32175.1"/>
    </source>
</evidence>
<dbReference type="EMBL" id="CP024087">
    <property type="protein sequence ID" value="AYF32175.1"/>
    <property type="molecule type" value="Genomic_DNA"/>
</dbReference>
<dbReference type="InterPro" id="IPR046053">
    <property type="entry name" value="DUF6011"/>
</dbReference>
<organism evidence="2 3">
    <name type="scientific">Micromonospora tulbaghiae</name>
    <dbReference type="NCBI Taxonomy" id="479978"/>
    <lineage>
        <taxon>Bacteria</taxon>
        <taxon>Bacillati</taxon>
        <taxon>Actinomycetota</taxon>
        <taxon>Actinomycetes</taxon>
        <taxon>Micromonosporales</taxon>
        <taxon>Micromonosporaceae</taxon>
        <taxon>Micromonospora</taxon>
    </lineage>
</organism>
<evidence type="ECO:0000256" key="1">
    <source>
        <dbReference type="SAM" id="MobiDB-lite"/>
    </source>
</evidence>
<dbReference type="AlphaFoldDB" id="A0A386WUM6"/>
<dbReference type="RefSeq" id="WP_120573538.1">
    <property type="nucleotide sequence ID" value="NZ_CP024087.1"/>
</dbReference>
<sequence length="83" mass="9281">MTGRTKVPCLDCGRPVTSAVSRARRRGDKCWRRHRREVRAAAVPVPLPSMPRRAGEQTGPDLFDDRDRAAAEADPPTEGVTRW</sequence>
<accession>A0A386WUM6</accession>
<proteinExistence type="predicted"/>
<dbReference type="Pfam" id="PF19474">
    <property type="entry name" value="DUF6011"/>
    <property type="match status" value="1"/>
</dbReference>